<comment type="caution">
    <text evidence="1">The sequence shown here is derived from an EMBL/GenBank/DDBJ whole genome shotgun (WGS) entry which is preliminary data.</text>
</comment>
<reference evidence="1 2" key="1">
    <citation type="journal article" date="2023" name="Plants (Basel)">
        <title>Bridging the Gap: Combining Genomics and Transcriptomics Approaches to Understand Stylosanthes scabra, an Orphan Legume from the Brazilian Caatinga.</title>
        <authorList>
            <person name="Ferreira-Neto J.R.C."/>
            <person name="da Silva M.D."/>
            <person name="Binneck E."/>
            <person name="de Melo N.F."/>
            <person name="da Silva R.H."/>
            <person name="de Melo A.L.T.M."/>
            <person name="Pandolfi V."/>
            <person name="Bustamante F.O."/>
            <person name="Brasileiro-Vidal A.C."/>
            <person name="Benko-Iseppon A.M."/>
        </authorList>
    </citation>
    <scope>NUCLEOTIDE SEQUENCE [LARGE SCALE GENOMIC DNA]</scope>
    <source>
        <tissue evidence="1">Leaves</tissue>
    </source>
</reference>
<protein>
    <submittedName>
        <fullName evidence="1">Uncharacterized protein</fullName>
    </submittedName>
</protein>
<evidence type="ECO:0000313" key="1">
    <source>
        <dbReference type="EMBL" id="MED6164370.1"/>
    </source>
</evidence>
<dbReference type="Proteomes" id="UP001341840">
    <property type="component" value="Unassembled WGS sequence"/>
</dbReference>
<keyword evidence="2" id="KW-1185">Reference proteome</keyword>
<evidence type="ECO:0000313" key="2">
    <source>
        <dbReference type="Proteomes" id="UP001341840"/>
    </source>
</evidence>
<sequence length="171" mass="18792">MPEPCSSVVRTPQEAHDRAWITPQRESSVGVWESVRISDIRFLAQDSLGSWPGSVERPEIRNGTNPYPGDFSSSVSNRVLFFYKGTILTSNTSVHEPASRFGPALRLPRRSCAESAAFEASRVHPSSTPVHLGDPVQWVSQPMVLLVNRLTGLDQSTPVSHRSTAVKAGQR</sequence>
<name>A0ABU6UST4_9FABA</name>
<accession>A0ABU6UST4</accession>
<proteinExistence type="predicted"/>
<dbReference type="EMBL" id="JASCZI010122491">
    <property type="protein sequence ID" value="MED6164370.1"/>
    <property type="molecule type" value="Genomic_DNA"/>
</dbReference>
<organism evidence="1 2">
    <name type="scientific">Stylosanthes scabra</name>
    <dbReference type="NCBI Taxonomy" id="79078"/>
    <lineage>
        <taxon>Eukaryota</taxon>
        <taxon>Viridiplantae</taxon>
        <taxon>Streptophyta</taxon>
        <taxon>Embryophyta</taxon>
        <taxon>Tracheophyta</taxon>
        <taxon>Spermatophyta</taxon>
        <taxon>Magnoliopsida</taxon>
        <taxon>eudicotyledons</taxon>
        <taxon>Gunneridae</taxon>
        <taxon>Pentapetalae</taxon>
        <taxon>rosids</taxon>
        <taxon>fabids</taxon>
        <taxon>Fabales</taxon>
        <taxon>Fabaceae</taxon>
        <taxon>Papilionoideae</taxon>
        <taxon>50 kb inversion clade</taxon>
        <taxon>dalbergioids sensu lato</taxon>
        <taxon>Dalbergieae</taxon>
        <taxon>Pterocarpus clade</taxon>
        <taxon>Stylosanthes</taxon>
    </lineage>
</organism>
<gene>
    <name evidence="1" type="ORF">PIB30_089289</name>
</gene>